<organism evidence="1 2">
    <name type="scientific">Mycobacterium phage Bromden</name>
    <dbReference type="NCBI Taxonomy" id="2283252"/>
    <lineage>
        <taxon>Viruses</taxon>
        <taxon>Duplodnaviria</taxon>
        <taxon>Heunggongvirae</taxon>
        <taxon>Uroviricota</taxon>
        <taxon>Caudoviricetes</taxon>
        <taxon>Vilmaviridae</taxon>
        <taxon>Lclasvirinae</taxon>
        <taxon>Bromdenvirus</taxon>
        <taxon>Bromdenvirus bromden</taxon>
    </lineage>
</organism>
<dbReference type="GeneID" id="63209920"/>
<evidence type="ECO:0000313" key="1">
    <source>
        <dbReference type="EMBL" id="AXH67913.1"/>
    </source>
</evidence>
<dbReference type="EMBL" id="MH576973">
    <property type="protein sequence ID" value="AXH67913.1"/>
    <property type="molecule type" value="Genomic_DNA"/>
</dbReference>
<keyword evidence="2" id="KW-1185">Reference proteome</keyword>
<proteinExistence type="predicted"/>
<name>A0A345MBP2_9CAUD</name>
<accession>A0A345MBP2</accession>
<gene>
    <name evidence="1" type="primary">109</name>
    <name evidence="1" type="ORF">SEA_BROMDEN_109</name>
</gene>
<dbReference type="Proteomes" id="UP000258832">
    <property type="component" value="Segment"/>
</dbReference>
<sequence length="39" mass="4631">MCGEPEGLNDREDWVVTNPLPSRIKKKRVINNPWPQEKR</sequence>
<evidence type="ECO:0000313" key="2">
    <source>
        <dbReference type="Proteomes" id="UP000258832"/>
    </source>
</evidence>
<dbReference type="RefSeq" id="YP_010013339.1">
    <property type="nucleotide sequence ID" value="NC_053510.1"/>
</dbReference>
<dbReference type="KEGG" id="vg:63209920"/>
<protein>
    <submittedName>
        <fullName evidence="1">Uncharacterized protein</fullName>
    </submittedName>
</protein>
<reference evidence="2" key="1">
    <citation type="submission" date="2018-07" db="EMBL/GenBank/DDBJ databases">
        <authorList>
            <person name="Quirk P.G."/>
            <person name="Krulwich T.A."/>
        </authorList>
    </citation>
    <scope>NUCLEOTIDE SEQUENCE [LARGE SCALE GENOMIC DNA]</scope>
</reference>